<dbReference type="InterPro" id="IPR001611">
    <property type="entry name" value="Leu-rich_rpt"/>
</dbReference>
<evidence type="ECO:0000256" key="1">
    <source>
        <dbReference type="ARBA" id="ARBA00022614"/>
    </source>
</evidence>
<comment type="caution">
    <text evidence="5">The sequence shown here is derived from an EMBL/GenBank/DDBJ whole genome shotgun (WGS) entry which is preliminary data.</text>
</comment>
<evidence type="ECO:0000259" key="4">
    <source>
        <dbReference type="Pfam" id="PF18962"/>
    </source>
</evidence>
<keyword evidence="6" id="KW-1185">Reference proteome</keyword>
<dbReference type="NCBIfam" id="TIGR04183">
    <property type="entry name" value="Por_Secre_tail"/>
    <property type="match status" value="1"/>
</dbReference>
<dbReference type="InterPro" id="IPR003591">
    <property type="entry name" value="Leu-rich_rpt_typical-subtyp"/>
</dbReference>
<keyword evidence="3" id="KW-0732">Signal</keyword>
<dbReference type="AlphaFoldDB" id="A0AAE4BQX5"/>
<dbReference type="Gene3D" id="2.60.40.2700">
    <property type="match status" value="1"/>
</dbReference>
<dbReference type="PANTHER" id="PTHR48065">
    <property type="entry name" value="OS10G0469600 PROTEIN"/>
    <property type="match status" value="1"/>
</dbReference>
<dbReference type="SMART" id="SM00364">
    <property type="entry name" value="LRR_BAC"/>
    <property type="match status" value="5"/>
</dbReference>
<evidence type="ECO:0000313" key="5">
    <source>
        <dbReference type="EMBL" id="MDR6239634.1"/>
    </source>
</evidence>
<dbReference type="InterPro" id="IPR026444">
    <property type="entry name" value="Secre_tail"/>
</dbReference>
<keyword evidence="1" id="KW-0433">Leucine-rich repeat</keyword>
<dbReference type="PROSITE" id="PS51450">
    <property type="entry name" value="LRR"/>
    <property type="match status" value="1"/>
</dbReference>
<name>A0AAE4BQX5_9BACT</name>
<feature type="chain" id="PRO_5042080539" evidence="3">
    <location>
        <begin position="27"/>
        <end position="1158"/>
    </location>
</feature>
<dbReference type="SUPFAM" id="SSF52058">
    <property type="entry name" value="L domain-like"/>
    <property type="match status" value="3"/>
</dbReference>
<evidence type="ECO:0000256" key="2">
    <source>
        <dbReference type="ARBA" id="ARBA00022737"/>
    </source>
</evidence>
<feature type="signal peptide" evidence="3">
    <location>
        <begin position="1"/>
        <end position="26"/>
    </location>
</feature>
<gene>
    <name evidence="5" type="ORF">HNQ88_002682</name>
</gene>
<dbReference type="Gene3D" id="3.80.10.10">
    <property type="entry name" value="Ribonuclease Inhibitor"/>
    <property type="match status" value="5"/>
</dbReference>
<organism evidence="5 6">
    <name type="scientific">Aureibacter tunicatorum</name>
    <dbReference type="NCBI Taxonomy" id="866807"/>
    <lineage>
        <taxon>Bacteria</taxon>
        <taxon>Pseudomonadati</taxon>
        <taxon>Bacteroidota</taxon>
        <taxon>Cytophagia</taxon>
        <taxon>Cytophagales</taxon>
        <taxon>Persicobacteraceae</taxon>
        <taxon>Aureibacter</taxon>
    </lineage>
</organism>
<protein>
    <submittedName>
        <fullName evidence="5">Leucine-rich repeat (LRR) protein</fullName>
    </submittedName>
</protein>
<dbReference type="EMBL" id="JAVDQD010000003">
    <property type="protein sequence ID" value="MDR6239634.1"/>
    <property type="molecule type" value="Genomic_DNA"/>
</dbReference>
<reference evidence="5" key="1">
    <citation type="submission" date="2023-07" db="EMBL/GenBank/DDBJ databases">
        <title>Genomic Encyclopedia of Type Strains, Phase IV (KMG-IV): sequencing the most valuable type-strain genomes for metagenomic binning, comparative biology and taxonomic classification.</title>
        <authorList>
            <person name="Goeker M."/>
        </authorList>
    </citation>
    <scope>NUCLEOTIDE SEQUENCE</scope>
    <source>
        <strain evidence="5">DSM 26174</strain>
    </source>
</reference>
<dbReference type="InterPro" id="IPR032675">
    <property type="entry name" value="LRR_dom_sf"/>
</dbReference>
<proteinExistence type="predicted"/>
<dbReference type="RefSeq" id="WP_309939349.1">
    <property type="nucleotide sequence ID" value="NZ_AP025305.1"/>
</dbReference>
<dbReference type="SMART" id="SM00369">
    <property type="entry name" value="LRR_TYP"/>
    <property type="match status" value="5"/>
</dbReference>
<dbReference type="Pfam" id="PF18962">
    <property type="entry name" value="Por_Secre_tail"/>
    <property type="match status" value="1"/>
</dbReference>
<sequence length="1158" mass="130541">MKKKFTNYIKLALFIFAVLWSNYTFAQKPAGMNQRDYEVLMELYQDTNGNNWLDNQNWGTPILPWYGVVLNNDGKVKILHLTENNLIGSLPSDLNDLEDLMVLNLSKNKLYGSLPSMNGTFNSPVDTTDIHESQKNEIFREYANKNLFLVIDIHDNSFSGNIPNLDNLSYLRYIDLKKNNFSGDTPDLSTNSSLLYFNCSDNRLDGSLRSLSSSLNYFSCANNFLTGGIDLTGAEDLATFDASNNEFNLEFYGISNLTSLSSIDISSNSLSGNIPEIKHLLSLRHFKADNNNFIGDTPDIKGHLALNYLNVSQNNLNGKIRELDGAINLQEYIANDNELSDKIPSLKNLTSLHKLKLENNDLDGEIPSMESLLNLKYLDISNNDITGTLPDFSQSTLLEYFNCASNEIKGYFPTFLNQLDRIESFYCQDNSLMGSVYGIENITSFNCQYNLFQPYDFTSTIFGIGHNYSISPQKEINLEFNSSSGIVSSPQIKRRAVQEYAWYVDGQLYIKSTNSRLKLDQQDWGREIYLVISTPDFPELKVYSDRITPGKPANMDLYDFKVLLSIYESCDGPNWKNNTNWITSNPDWYGVTLDDRGRVVSLILNNNGLKNRLPNIDELDVLDVLSLASNHLIGIIPPLSTLEILEVLDLSDNKFEGVLPDLSGLDYLKKIDVNDNKLTGDIIPLEDHGYLEHAYFANNNFEGNIPKFNSQLKSLDVTGNKLTGEVPELPESSQIENILIAKNKISGSIPDIISLSSLKTLDCSDNKLTGELPLNLFYHKSLVRFNCSKNSLTGNVPLFDSNENFKYINISENKLNGSLVTLSQSDSLTEFHAYKNEIGSDFPELNNLEKLSILNVSDNLISGEIANLDIVNIKMLVISNNLIKGNLPDLSRMQHLEVLNVENNKLNGHLSSISNNHHLEYFNCSKNELIGQIPQPSESGKLKTLLCNENHLSGEIPNLSTLEKLECSKNKFQPSDFEESNVTAIYDIKISPQQDVRIEPNMSSSRIRIEDLRPSPSQNYQWYRNEKLIPGAVKRTYQTNPDDYGHFFYVTLESIKAPGLTVYSDTILYSLLAIKDDALPENVTISPNPSSDYLKVQLDKKSIKKLMVTDYTGKILFTKNNSMSNSELINISNLETGTYIIRIIDSGGQHHSRKLIKK</sequence>
<dbReference type="Proteomes" id="UP001185092">
    <property type="component" value="Unassembled WGS sequence"/>
</dbReference>
<keyword evidence="2" id="KW-0677">Repeat</keyword>
<evidence type="ECO:0000256" key="3">
    <source>
        <dbReference type="SAM" id="SignalP"/>
    </source>
</evidence>
<feature type="domain" description="Secretion system C-terminal sorting" evidence="4">
    <location>
        <begin position="1085"/>
        <end position="1156"/>
    </location>
</feature>
<dbReference type="Pfam" id="PF00560">
    <property type="entry name" value="LRR_1"/>
    <property type="match status" value="3"/>
</dbReference>
<accession>A0AAE4BQX5</accession>
<evidence type="ECO:0000313" key="6">
    <source>
        <dbReference type="Proteomes" id="UP001185092"/>
    </source>
</evidence>